<name>A0AA50DG29_9GAMM</name>
<gene>
    <name evidence="1" type="ORF">Q3V30_14670</name>
</gene>
<dbReference type="EMBL" id="CP132353">
    <property type="protein sequence ID" value="WLS77714.1"/>
    <property type="molecule type" value="Genomic_DNA"/>
</dbReference>
<dbReference type="KEGG" id="epi:Q3V30_14670"/>
<sequence>MTHWQKGMPVSDEILVAWLDNQLDEQQYQQVEKMLRNDPFLAERLARLDSGNADFAAAFAPLLEEAPITRLQQRLGGMLNHSPEPPARGISRRTLIAATLSALALGVVGGNKGQRLFDNDDGWRDTVAQYMALYTRETFEGVSPSASVMRQQLAYISRHLDLPLSPQALTLNGSAFKSARMLSYDDKAIAQIVWDERETGPLALCITATSRQASRTLSTETRRDMNVVYWQQQQHQFMLIGHLPAPAMMKLAQTLSASV</sequence>
<evidence type="ECO:0000313" key="1">
    <source>
        <dbReference type="EMBL" id="WLS77714.1"/>
    </source>
</evidence>
<proteinExistence type="predicted"/>
<dbReference type="RefSeq" id="WP_306206816.1">
    <property type="nucleotide sequence ID" value="NZ_CP132353.1"/>
</dbReference>
<keyword evidence="2" id="KW-1185">Reference proteome</keyword>
<protein>
    <submittedName>
        <fullName evidence="1">Anti-sigma factor</fullName>
    </submittedName>
</protein>
<organism evidence="1 2">
    <name type="scientific">Erwinia pyri</name>
    <dbReference type="NCBI Taxonomy" id="3062598"/>
    <lineage>
        <taxon>Bacteria</taxon>
        <taxon>Pseudomonadati</taxon>
        <taxon>Pseudomonadota</taxon>
        <taxon>Gammaproteobacteria</taxon>
        <taxon>Enterobacterales</taxon>
        <taxon>Erwiniaceae</taxon>
        <taxon>Erwinia</taxon>
    </lineage>
</organism>
<dbReference type="Proteomes" id="UP001228139">
    <property type="component" value="Chromosome"/>
</dbReference>
<accession>A0AA50DG29</accession>
<evidence type="ECO:0000313" key="2">
    <source>
        <dbReference type="Proteomes" id="UP001228139"/>
    </source>
</evidence>
<dbReference type="AlphaFoldDB" id="A0AA50DG29"/>
<reference evidence="1 2" key="1">
    <citation type="submission" date="2023-07" db="EMBL/GenBank/DDBJ databases">
        <title>Pathogenic bacteria of pear tree diseases.</title>
        <authorList>
            <person name="Zhang Z."/>
            <person name="He L."/>
            <person name="Huang R."/>
        </authorList>
    </citation>
    <scope>NUCLEOTIDE SEQUENCE [LARGE SCALE GENOMIC DNA]</scope>
    <source>
        <strain evidence="1 2">DE2</strain>
    </source>
</reference>